<evidence type="ECO:0000313" key="1">
    <source>
        <dbReference type="EMBL" id="EGT46715.1"/>
    </source>
</evidence>
<organism evidence="2">
    <name type="scientific">Caenorhabditis brenneri</name>
    <name type="common">Nematode worm</name>
    <dbReference type="NCBI Taxonomy" id="135651"/>
    <lineage>
        <taxon>Eukaryota</taxon>
        <taxon>Metazoa</taxon>
        <taxon>Ecdysozoa</taxon>
        <taxon>Nematoda</taxon>
        <taxon>Chromadorea</taxon>
        <taxon>Rhabditida</taxon>
        <taxon>Rhabditina</taxon>
        <taxon>Rhabditomorpha</taxon>
        <taxon>Rhabditoidea</taxon>
        <taxon>Rhabditidae</taxon>
        <taxon>Peloderinae</taxon>
        <taxon>Caenorhabditis</taxon>
    </lineage>
</organism>
<evidence type="ECO:0000313" key="2">
    <source>
        <dbReference type="Proteomes" id="UP000008068"/>
    </source>
</evidence>
<gene>
    <name evidence="1" type="ORF">CAEBREN_29076</name>
</gene>
<protein>
    <submittedName>
        <fullName evidence="1">Uncharacterized protein</fullName>
    </submittedName>
</protein>
<dbReference type="InParanoid" id="G0MX48"/>
<name>G0MX48_CAEBE</name>
<dbReference type="Proteomes" id="UP000008068">
    <property type="component" value="Unassembled WGS sequence"/>
</dbReference>
<dbReference type="AlphaFoldDB" id="G0MX48"/>
<sequence length="19" mass="2133">MKSRTEGGNLGELLRDQTK</sequence>
<dbReference type="EMBL" id="GL379818">
    <property type="protein sequence ID" value="EGT46715.1"/>
    <property type="molecule type" value="Genomic_DNA"/>
</dbReference>
<accession>G0MX48</accession>
<reference evidence="2" key="1">
    <citation type="submission" date="2011-07" db="EMBL/GenBank/DDBJ databases">
        <authorList>
            <consortium name="Caenorhabditis brenneri Sequencing and Analysis Consortium"/>
            <person name="Wilson R.K."/>
        </authorList>
    </citation>
    <scope>NUCLEOTIDE SEQUENCE [LARGE SCALE GENOMIC DNA]</scope>
    <source>
        <strain evidence="2">PB2801</strain>
    </source>
</reference>
<keyword evidence="2" id="KW-1185">Reference proteome</keyword>
<proteinExistence type="predicted"/>